<feature type="compositionally biased region" description="Polar residues" evidence="1">
    <location>
        <begin position="105"/>
        <end position="123"/>
    </location>
</feature>
<organism evidence="3">
    <name type="scientific">Harpegnathos saltator</name>
    <name type="common">Jerdon's jumping ant</name>
    <dbReference type="NCBI Taxonomy" id="610380"/>
    <lineage>
        <taxon>Eukaryota</taxon>
        <taxon>Metazoa</taxon>
        <taxon>Ecdysozoa</taxon>
        <taxon>Arthropoda</taxon>
        <taxon>Hexapoda</taxon>
        <taxon>Insecta</taxon>
        <taxon>Pterygota</taxon>
        <taxon>Neoptera</taxon>
        <taxon>Endopterygota</taxon>
        <taxon>Hymenoptera</taxon>
        <taxon>Apocrita</taxon>
        <taxon>Aculeata</taxon>
        <taxon>Formicoidea</taxon>
        <taxon>Formicidae</taxon>
        <taxon>Ponerinae</taxon>
        <taxon>Ponerini</taxon>
        <taxon>Harpegnathos</taxon>
    </lineage>
</organism>
<reference evidence="2 3" key="1">
    <citation type="journal article" date="2010" name="Science">
        <title>Genomic comparison of the ants Camponotus floridanus and Harpegnathos saltator.</title>
        <authorList>
            <person name="Bonasio R."/>
            <person name="Zhang G."/>
            <person name="Ye C."/>
            <person name="Mutti N.S."/>
            <person name="Fang X."/>
            <person name="Qin N."/>
            <person name="Donahue G."/>
            <person name="Yang P."/>
            <person name="Li Q."/>
            <person name="Li C."/>
            <person name="Zhang P."/>
            <person name="Huang Z."/>
            <person name="Berger S.L."/>
            <person name="Reinberg D."/>
            <person name="Wang J."/>
            <person name="Liebig J."/>
        </authorList>
    </citation>
    <scope>NUCLEOTIDE SEQUENCE [LARGE SCALE GENOMIC DNA]</scope>
    <source>
        <strain evidence="2 3">R22 G/1</strain>
    </source>
</reference>
<feature type="region of interest" description="Disordered" evidence="1">
    <location>
        <begin position="100"/>
        <end position="146"/>
    </location>
</feature>
<protein>
    <submittedName>
        <fullName evidence="2">Uncharacterized protein</fullName>
    </submittedName>
</protein>
<feature type="compositionally biased region" description="Basic and acidic residues" evidence="1">
    <location>
        <begin position="133"/>
        <end position="146"/>
    </location>
</feature>
<sequence>MYQDGWTDRDGLGRMAGWMDGCQRVTTSLSTTEYQRLQIQLINASLSNRLYTSFINARDNNTQKNAKESKQQAKSAPSITNTNRLLVIHSEQSQHNIFETGDLQGGQTQCRTSRAASSGSFQEQPEAAWSSREQPRDGQRKQDIGT</sequence>
<feature type="compositionally biased region" description="Polar residues" evidence="1">
    <location>
        <begin position="72"/>
        <end position="82"/>
    </location>
</feature>
<dbReference type="AlphaFoldDB" id="E2C713"/>
<name>E2C713_HARSA</name>
<feature type="region of interest" description="Disordered" evidence="1">
    <location>
        <begin position="58"/>
        <end position="82"/>
    </location>
</feature>
<accession>E2C713</accession>
<proteinExistence type="predicted"/>
<gene>
    <name evidence="2" type="ORF">EAI_15162</name>
</gene>
<dbReference type="Proteomes" id="UP000008237">
    <property type="component" value="Unassembled WGS sequence"/>
</dbReference>
<keyword evidence="3" id="KW-1185">Reference proteome</keyword>
<evidence type="ECO:0000256" key="1">
    <source>
        <dbReference type="SAM" id="MobiDB-lite"/>
    </source>
</evidence>
<dbReference type="InParanoid" id="E2C713"/>
<dbReference type="EMBL" id="GL453255">
    <property type="protein sequence ID" value="EFN76285.1"/>
    <property type="molecule type" value="Genomic_DNA"/>
</dbReference>
<evidence type="ECO:0000313" key="2">
    <source>
        <dbReference type="EMBL" id="EFN76285.1"/>
    </source>
</evidence>
<evidence type="ECO:0000313" key="3">
    <source>
        <dbReference type="Proteomes" id="UP000008237"/>
    </source>
</evidence>